<reference evidence="1 2" key="1">
    <citation type="submission" date="2012-02" db="EMBL/GenBank/DDBJ databases">
        <title>The Genome Sequence of Bacteroides nordii CL02T12C05.</title>
        <authorList>
            <consortium name="The Broad Institute Genome Sequencing Platform"/>
            <person name="Earl A."/>
            <person name="Ward D."/>
            <person name="Feldgarden M."/>
            <person name="Gevers D."/>
            <person name="Zitomersky N.L."/>
            <person name="Coyne M.J."/>
            <person name="Comstock L.E."/>
            <person name="Young S.K."/>
            <person name="Zeng Q."/>
            <person name="Gargeya S."/>
            <person name="Fitzgerald M."/>
            <person name="Haas B."/>
            <person name="Abouelleil A."/>
            <person name="Alvarado L."/>
            <person name="Arachchi H.M."/>
            <person name="Berlin A."/>
            <person name="Chapman S.B."/>
            <person name="Gearin G."/>
            <person name="Goldberg J."/>
            <person name="Griggs A."/>
            <person name="Gujja S."/>
            <person name="Hansen M."/>
            <person name="Heiman D."/>
            <person name="Howarth C."/>
            <person name="Larimer J."/>
            <person name="Lui A."/>
            <person name="MacDonald P.J.P."/>
            <person name="McCowen C."/>
            <person name="Montmayeur A."/>
            <person name="Murphy C."/>
            <person name="Neiman D."/>
            <person name="Pearson M."/>
            <person name="Priest M."/>
            <person name="Roberts A."/>
            <person name="Saif S."/>
            <person name="Shea T."/>
            <person name="Sisk P."/>
            <person name="Stolte C."/>
            <person name="Sykes S."/>
            <person name="Wortman J."/>
            <person name="Nusbaum C."/>
            <person name="Birren B."/>
        </authorList>
    </citation>
    <scope>NUCLEOTIDE SEQUENCE [LARGE SCALE GENOMIC DNA]</scope>
    <source>
        <strain evidence="1 2">CL02T12C05</strain>
    </source>
</reference>
<organism evidence="1 2">
    <name type="scientific">Bacteroides nordii CL02T12C05</name>
    <dbReference type="NCBI Taxonomy" id="997884"/>
    <lineage>
        <taxon>Bacteria</taxon>
        <taxon>Pseudomonadati</taxon>
        <taxon>Bacteroidota</taxon>
        <taxon>Bacteroidia</taxon>
        <taxon>Bacteroidales</taxon>
        <taxon>Bacteroidaceae</taxon>
        <taxon>Bacteroides</taxon>
    </lineage>
</organism>
<gene>
    <name evidence="1" type="ORF">HMPREF1068_00583</name>
</gene>
<accession>I9SD09</accession>
<comment type="caution">
    <text evidence="1">The sequence shown here is derived from an EMBL/GenBank/DDBJ whole genome shotgun (WGS) entry which is preliminary data.</text>
</comment>
<sequence length="219" mass="25466">MDKLLICLFAFIGITFNGFSQTVDSLVNIKGYYVTRFLKDEIIYSYNQKIKRINNQSYSIPIDYTSISFFIPLDIDNVAINCSENIAKSMPFANNLNKDSIYYLPVSKQVEKYIKEVFNLNLNLSKGIAIFSATQRISPFYIDTTNDKYLYKCIFVDGEALRAKLLNTEEKRFPLDIDVDFVNRKARFINLFFIVKVNSYSTIIDVEGLKEWVPYCDEE</sequence>
<evidence type="ECO:0000313" key="2">
    <source>
        <dbReference type="Proteomes" id="UP000003089"/>
    </source>
</evidence>
<dbReference type="STRING" id="997884.HMPREF1068_00583"/>
<keyword evidence="2" id="KW-1185">Reference proteome</keyword>
<dbReference type="Proteomes" id="UP000003089">
    <property type="component" value="Unassembled WGS sequence"/>
</dbReference>
<dbReference type="PATRIC" id="fig|997884.3.peg.593"/>
<dbReference type="AlphaFoldDB" id="I9SD09"/>
<dbReference type="RefSeq" id="WP_002558794.1">
    <property type="nucleotide sequence ID" value="NZ_JH724314.1"/>
</dbReference>
<proteinExistence type="predicted"/>
<evidence type="ECO:0000313" key="1">
    <source>
        <dbReference type="EMBL" id="EIY53413.1"/>
    </source>
</evidence>
<name>I9SD09_9BACE</name>
<protein>
    <submittedName>
        <fullName evidence="1">Uncharacterized protein</fullName>
    </submittedName>
</protein>
<dbReference type="HOGENOM" id="CLU_1259356_0_0_10"/>
<dbReference type="EMBL" id="AGXS01000011">
    <property type="protein sequence ID" value="EIY53413.1"/>
    <property type="molecule type" value="Genomic_DNA"/>
</dbReference>